<reference evidence="1" key="2">
    <citation type="submission" date="2025-08" db="UniProtKB">
        <authorList>
            <consortium name="Ensembl"/>
        </authorList>
    </citation>
    <scope>IDENTIFICATION</scope>
</reference>
<evidence type="ECO:0000313" key="1">
    <source>
        <dbReference type="Ensembl" id="ENSAMEP00000043465.1"/>
    </source>
</evidence>
<reference evidence="1 2" key="1">
    <citation type="journal article" date="2010" name="Nature">
        <title>The sequence and de novo assembly of the giant panda genome.</title>
        <authorList>
            <person name="Li R."/>
            <person name="Fan W."/>
            <person name="Tian G."/>
            <person name="Zhu H."/>
            <person name="He L."/>
            <person name="Cai J."/>
            <person name="Huang Q."/>
            <person name="Cai Q."/>
            <person name="Li B."/>
            <person name="Bai Y."/>
            <person name="Zhang Z."/>
            <person name="Zhang Y."/>
            <person name="Wang W."/>
            <person name="Li J."/>
            <person name="Wei F."/>
            <person name="Li H."/>
            <person name="Jian M."/>
            <person name="Li J."/>
            <person name="Zhang Z."/>
            <person name="Nielsen R."/>
            <person name="Li D."/>
            <person name="Gu W."/>
            <person name="Yang Z."/>
            <person name="Xuan Z."/>
            <person name="Ryder O.A."/>
            <person name="Leung F.C."/>
            <person name="Zhou Y."/>
            <person name="Cao J."/>
            <person name="Sun X."/>
            <person name="Fu Y."/>
            <person name="Fang X."/>
            <person name="Guo X."/>
            <person name="Wang B."/>
            <person name="Hou R."/>
            <person name="Shen F."/>
            <person name="Mu B."/>
            <person name="Ni P."/>
            <person name="Lin R."/>
            <person name="Qian W."/>
            <person name="Wang G."/>
            <person name="Yu C."/>
            <person name="Nie W."/>
            <person name="Wang J."/>
            <person name="Wu Z."/>
            <person name="Liang H."/>
            <person name="Min J."/>
            <person name="Wu Q."/>
            <person name="Cheng S."/>
            <person name="Ruan J."/>
            <person name="Wang M."/>
            <person name="Shi Z."/>
            <person name="Wen M."/>
            <person name="Liu B."/>
            <person name="Ren X."/>
            <person name="Zheng H."/>
            <person name="Dong D."/>
            <person name="Cook K."/>
            <person name="Shan G."/>
            <person name="Zhang H."/>
            <person name="Kosiol C."/>
            <person name="Xie X."/>
            <person name="Lu Z."/>
            <person name="Zheng H."/>
            <person name="Li Y."/>
            <person name="Steiner C.C."/>
            <person name="Lam T.T."/>
            <person name="Lin S."/>
            <person name="Zhang Q."/>
            <person name="Li G."/>
            <person name="Tian J."/>
            <person name="Gong T."/>
            <person name="Liu H."/>
            <person name="Zhang D."/>
            <person name="Fang L."/>
            <person name="Ye C."/>
            <person name="Zhang J."/>
            <person name="Hu W."/>
            <person name="Xu A."/>
            <person name="Ren Y."/>
            <person name="Zhang G."/>
            <person name="Bruford M.W."/>
            <person name="Li Q."/>
            <person name="Ma L."/>
            <person name="Guo Y."/>
            <person name="An N."/>
            <person name="Hu Y."/>
            <person name="Zheng Y."/>
            <person name="Shi Y."/>
            <person name="Li Z."/>
            <person name="Liu Q."/>
            <person name="Chen Y."/>
            <person name="Zhao J."/>
            <person name="Qu N."/>
            <person name="Zhao S."/>
            <person name="Tian F."/>
            <person name="Wang X."/>
            <person name="Wang H."/>
            <person name="Xu L."/>
            <person name="Liu X."/>
            <person name="Vinar T."/>
            <person name="Wang Y."/>
            <person name="Lam T.W."/>
            <person name="Yiu S.M."/>
            <person name="Liu S."/>
            <person name="Zhang H."/>
            <person name="Li D."/>
            <person name="Huang Y."/>
            <person name="Wang X."/>
            <person name="Yang G."/>
            <person name="Jiang Z."/>
            <person name="Wang J."/>
            <person name="Qin N."/>
            <person name="Li L."/>
            <person name="Li J."/>
            <person name="Bolund L."/>
            <person name="Kristiansen K."/>
            <person name="Wong G.K."/>
            <person name="Olson M."/>
            <person name="Zhang X."/>
            <person name="Li S."/>
            <person name="Yang H."/>
            <person name="Wang J."/>
            <person name="Wang J."/>
        </authorList>
    </citation>
    <scope>NUCLEOTIDE SEQUENCE [LARGE SCALE GENOMIC DNA]</scope>
</reference>
<protein>
    <submittedName>
        <fullName evidence="1">Uncharacterized protein</fullName>
    </submittedName>
</protein>
<dbReference type="AlphaFoldDB" id="A0A7N5KQW8"/>
<evidence type="ECO:0000313" key="2">
    <source>
        <dbReference type="Proteomes" id="UP000008912"/>
    </source>
</evidence>
<accession>A0A7N5KQW8</accession>
<dbReference type="Ensembl" id="ENSAMET00000026895.1">
    <property type="protein sequence ID" value="ENSAMEP00000043465.1"/>
    <property type="gene ID" value="ENSAMEG00000024330.1"/>
</dbReference>
<sequence length="79" mass="9492">VRSTQSTGRCKVKVKHFDSLLVKMNFSHVKSRSRLFFCFHQQYQMRHSVFIVSYLISKIWHILLRGSHHIILVICYENK</sequence>
<keyword evidence="2" id="KW-1185">Reference proteome</keyword>
<dbReference type="InParanoid" id="A0A7N5KQW8"/>
<reference evidence="1" key="3">
    <citation type="submission" date="2025-09" db="UniProtKB">
        <authorList>
            <consortium name="Ensembl"/>
        </authorList>
    </citation>
    <scope>IDENTIFICATION</scope>
</reference>
<dbReference type="GeneTree" id="ENSGT00990000211752"/>
<proteinExistence type="predicted"/>
<dbReference type="Proteomes" id="UP000008912">
    <property type="component" value="Unassembled WGS sequence"/>
</dbReference>
<name>A0A7N5KQW8_AILME</name>
<organism evidence="1 2">
    <name type="scientific">Ailuropoda melanoleuca</name>
    <name type="common">Giant panda</name>
    <dbReference type="NCBI Taxonomy" id="9646"/>
    <lineage>
        <taxon>Eukaryota</taxon>
        <taxon>Metazoa</taxon>
        <taxon>Chordata</taxon>
        <taxon>Craniata</taxon>
        <taxon>Vertebrata</taxon>
        <taxon>Euteleostomi</taxon>
        <taxon>Mammalia</taxon>
        <taxon>Eutheria</taxon>
        <taxon>Laurasiatheria</taxon>
        <taxon>Carnivora</taxon>
        <taxon>Caniformia</taxon>
        <taxon>Ursidae</taxon>
        <taxon>Ailuropoda</taxon>
    </lineage>
</organism>